<evidence type="ECO:0000256" key="1">
    <source>
        <dbReference type="SAM" id="MobiDB-lite"/>
    </source>
</evidence>
<reference evidence="4 5" key="2">
    <citation type="journal article" date="2023" name="ChemBioChem">
        <title>Acyltransferase Domain Exchange between Two Independent Type I Polyketide Synthases in the Same Producer Strain of Macrolide Antibiotics.</title>
        <authorList>
            <person name="Kudo F."/>
            <person name="Kishikawa K."/>
            <person name="Tsuboi K."/>
            <person name="Kido T."/>
            <person name="Usui T."/>
            <person name="Hashimoto J."/>
            <person name="Shin-Ya K."/>
            <person name="Miyanaga A."/>
            <person name="Eguchi T."/>
        </authorList>
    </citation>
    <scope>NUCLEOTIDE SEQUENCE [LARGE SCALE GENOMIC DNA]</scope>
    <source>
        <strain evidence="4 5">A-8890</strain>
    </source>
</reference>
<evidence type="ECO:0000313" key="5">
    <source>
        <dbReference type="Proteomes" id="UP001321542"/>
    </source>
</evidence>
<dbReference type="SUPFAM" id="SSF53474">
    <property type="entry name" value="alpha/beta-Hydrolases"/>
    <property type="match status" value="1"/>
</dbReference>
<name>A0ABM7FCB5_9ACTN</name>
<dbReference type="Gene3D" id="3.40.50.1820">
    <property type="entry name" value="alpha/beta hydrolase"/>
    <property type="match status" value="1"/>
</dbReference>
<gene>
    <name evidence="4" type="ORF">SGFS_048100</name>
</gene>
<accession>A0ABM7FCB5</accession>
<sequence>MSPLAATAAVGILAITASCVACDRTVDRPVDHPVPSRLAPGRDGTRNLSRALSRTENLVDPARPDGHDRPMPSTTGRLTTPDGVHLAYRDHTPPPTLPASGRTLLLLHGLAGHMGEWDDLLPALVADGHRVVMYDARGHGASTRTPADMTRAACVRDAVTVIRELVPESGKLTLVGQSLGGHTAFLAAAEHPALLHSLILIEAGPGAPDPALPAHIAAWLDSWPTPFDSPASATAFFGHEAWSRNLEQRSDGWYPRVDRRTTLAAVAEPAVTSYHSAWAATTCPTLVVRGANGTMAEADATAMPAARAPGTTTRLAVVEDAGHDVHLDKPDRLHATMAEFLNSLGSEAS</sequence>
<organism evidence="4 5">
    <name type="scientific">Streptomyces graminofaciens</name>
    <dbReference type="NCBI Taxonomy" id="68212"/>
    <lineage>
        <taxon>Bacteria</taxon>
        <taxon>Bacillati</taxon>
        <taxon>Actinomycetota</taxon>
        <taxon>Actinomycetes</taxon>
        <taxon>Kitasatosporales</taxon>
        <taxon>Streptomycetaceae</taxon>
        <taxon>Streptomyces</taxon>
    </lineage>
</organism>
<feature type="compositionally biased region" description="Polar residues" evidence="1">
    <location>
        <begin position="46"/>
        <end position="56"/>
    </location>
</feature>
<keyword evidence="2" id="KW-0732">Signal</keyword>
<dbReference type="PANTHER" id="PTHR43798">
    <property type="entry name" value="MONOACYLGLYCEROL LIPASE"/>
    <property type="match status" value="1"/>
</dbReference>
<dbReference type="Pfam" id="PF12697">
    <property type="entry name" value="Abhydrolase_6"/>
    <property type="match status" value="1"/>
</dbReference>
<evidence type="ECO:0000259" key="3">
    <source>
        <dbReference type="Pfam" id="PF12697"/>
    </source>
</evidence>
<feature type="signal peptide" evidence="2">
    <location>
        <begin position="1"/>
        <end position="21"/>
    </location>
</feature>
<feature type="region of interest" description="Disordered" evidence="1">
    <location>
        <begin position="29"/>
        <end position="98"/>
    </location>
</feature>
<dbReference type="Proteomes" id="UP001321542">
    <property type="component" value="Chromosome"/>
</dbReference>
<feature type="domain" description="AB hydrolase-1" evidence="3">
    <location>
        <begin position="104"/>
        <end position="334"/>
    </location>
</feature>
<dbReference type="InterPro" id="IPR000639">
    <property type="entry name" value="Epox_hydrolase-like"/>
</dbReference>
<dbReference type="EMBL" id="AP018448">
    <property type="protein sequence ID" value="BBC33516.1"/>
    <property type="molecule type" value="Genomic_DNA"/>
</dbReference>
<dbReference type="PRINTS" id="PR00412">
    <property type="entry name" value="EPOXHYDRLASE"/>
</dbReference>
<dbReference type="PRINTS" id="PR00111">
    <property type="entry name" value="ABHYDROLASE"/>
</dbReference>
<keyword evidence="5" id="KW-1185">Reference proteome</keyword>
<feature type="chain" id="PRO_5045279506" description="AB hydrolase-1 domain-containing protein" evidence="2">
    <location>
        <begin position="22"/>
        <end position="349"/>
    </location>
</feature>
<proteinExistence type="predicted"/>
<dbReference type="InterPro" id="IPR029058">
    <property type="entry name" value="AB_hydrolase_fold"/>
</dbReference>
<evidence type="ECO:0000256" key="2">
    <source>
        <dbReference type="SAM" id="SignalP"/>
    </source>
</evidence>
<dbReference type="InterPro" id="IPR050266">
    <property type="entry name" value="AB_hydrolase_sf"/>
</dbReference>
<dbReference type="InterPro" id="IPR000073">
    <property type="entry name" value="AB_hydrolase_1"/>
</dbReference>
<dbReference type="PANTHER" id="PTHR43798:SF33">
    <property type="entry name" value="HYDROLASE, PUTATIVE (AFU_ORTHOLOGUE AFUA_2G14860)-RELATED"/>
    <property type="match status" value="1"/>
</dbReference>
<reference evidence="4 5" key="1">
    <citation type="journal article" date="2010" name="ChemBioChem">
        <title>Cloning and characterization of the biosynthetic gene cluster of 16-membered macrolide antibiotic FD-891: involvement of a dual functional cytochrome P450 monooxygenase catalyzing epoxidation and hydroxylation.</title>
        <authorList>
            <person name="Kudo F."/>
            <person name="Motegi A."/>
            <person name="Mizoue K."/>
            <person name="Eguchi T."/>
        </authorList>
    </citation>
    <scope>NUCLEOTIDE SEQUENCE [LARGE SCALE GENOMIC DNA]</scope>
    <source>
        <strain evidence="4 5">A-8890</strain>
    </source>
</reference>
<protein>
    <recommendedName>
        <fullName evidence="3">AB hydrolase-1 domain-containing protein</fullName>
    </recommendedName>
</protein>
<evidence type="ECO:0000313" key="4">
    <source>
        <dbReference type="EMBL" id="BBC33516.1"/>
    </source>
</evidence>